<dbReference type="AlphaFoldDB" id="A0A8H6HZV4"/>
<feature type="chain" id="PRO_5034278049" evidence="1">
    <location>
        <begin position="20"/>
        <end position="138"/>
    </location>
</feature>
<feature type="signal peptide" evidence="1">
    <location>
        <begin position="1"/>
        <end position="19"/>
    </location>
</feature>
<evidence type="ECO:0000313" key="2">
    <source>
        <dbReference type="EMBL" id="KAF6756026.1"/>
    </source>
</evidence>
<gene>
    <name evidence="2" type="ORF">DFP72DRAFT_1067325</name>
</gene>
<comment type="caution">
    <text evidence="2">The sequence shown here is derived from an EMBL/GenBank/DDBJ whole genome shotgun (WGS) entry which is preliminary data.</text>
</comment>
<dbReference type="EMBL" id="JACGCI010000028">
    <property type="protein sequence ID" value="KAF6756026.1"/>
    <property type="molecule type" value="Genomic_DNA"/>
</dbReference>
<dbReference type="Proteomes" id="UP000521943">
    <property type="component" value="Unassembled WGS sequence"/>
</dbReference>
<evidence type="ECO:0000256" key="1">
    <source>
        <dbReference type="SAM" id="SignalP"/>
    </source>
</evidence>
<keyword evidence="3" id="KW-1185">Reference proteome</keyword>
<accession>A0A8H6HZV4</accession>
<reference evidence="2 3" key="1">
    <citation type="submission" date="2020-07" db="EMBL/GenBank/DDBJ databases">
        <title>Comparative genomics of pyrophilous fungi reveals a link between fire events and developmental genes.</title>
        <authorList>
            <consortium name="DOE Joint Genome Institute"/>
            <person name="Steindorff A.S."/>
            <person name="Carver A."/>
            <person name="Calhoun S."/>
            <person name="Stillman K."/>
            <person name="Liu H."/>
            <person name="Lipzen A."/>
            <person name="Pangilinan J."/>
            <person name="Labutti K."/>
            <person name="Bruns T.D."/>
            <person name="Grigoriev I.V."/>
        </authorList>
    </citation>
    <scope>NUCLEOTIDE SEQUENCE [LARGE SCALE GENOMIC DNA]</scope>
    <source>
        <strain evidence="2 3">CBS 144469</strain>
    </source>
</reference>
<name>A0A8H6HZV4_9AGAR</name>
<dbReference type="OrthoDB" id="3199367at2759"/>
<sequence>MKFTVFIPILLLAATASWAAPIAVTPDSEAQRVISPHITSPEQDDFWPKGSRQIVRWDTDKLDKESMNSNGLVVLGWSEPGSDNEHLDLENPLASNFSLAEGWIEVEVPEEVETRENYFIVLFGDSGNTSPSFTIDQI</sequence>
<organism evidence="2 3">
    <name type="scientific">Ephemerocybe angulata</name>
    <dbReference type="NCBI Taxonomy" id="980116"/>
    <lineage>
        <taxon>Eukaryota</taxon>
        <taxon>Fungi</taxon>
        <taxon>Dikarya</taxon>
        <taxon>Basidiomycota</taxon>
        <taxon>Agaricomycotina</taxon>
        <taxon>Agaricomycetes</taxon>
        <taxon>Agaricomycetidae</taxon>
        <taxon>Agaricales</taxon>
        <taxon>Agaricineae</taxon>
        <taxon>Psathyrellaceae</taxon>
        <taxon>Ephemerocybe</taxon>
    </lineage>
</organism>
<protein>
    <submittedName>
        <fullName evidence="2">Uncharacterized protein</fullName>
    </submittedName>
</protein>
<evidence type="ECO:0000313" key="3">
    <source>
        <dbReference type="Proteomes" id="UP000521943"/>
    </source>
</evidence>
<proteinExistence type="predicted"/>
<keyword evidence="1" id="KW-0732">Signal</keyword>